<feature type="domain" description="J" evidence="2">
    <location>
        <begin position="78"/>
        <end position="145"/>
    </location>
</feature>
<dbReference type="PANTHER" id="PTHR45090">
    <property type="entry name" value="CHAPERONE PROTEIN DNAJ 20 CHLOROPLASTIC"/>
    <property type="match status" value="1"/>
</dbReference>
<dbReference type="PROSITE" id="PS00636">
    <property type="entry name" value="DNAJ_1"/>
    <property type="match status" value="1"/>
</dbReference>
<gene>
    <name evidence="3" type="ORF">SO802_026418</name>
</gene>
<dbReference type="EMBL" id="JAZDWU010000009">
    <property type="protein sequence ID" value="KAK9991433.1"/>
    <property type="molecule type" value="Genomic_DNA"/>
</dbReference>
<accession>A0AAW2C0G5</accession>
<sequence length="209" mass="23315">MRCSGLSLNPIPIAGGGIGSGSGSGSESRFCYLPTTISTKSSPLPPLLIKWSLRGSASASASMNDGLVTEEGSSASLSFYELLGIPESGSLFDIKQAYKQLARKYHPDVSPPGRVEEYTKRFIRVQEAYETLSDPTRRALYDTHMAKGLHFAFSATRRRHPHQGMEEKGDWKNRWQAQLSELKKRSMSKDARGDLSWGARMRRRRDDMK</sequence>
<dbReference type="InterPro" id="IPR018253">
    <property type="entry name" value="DnaJ_domain_CS"/>
</dbReference>
<evidence type="ECO:0000259" key="2">
    <source>
        <dbReference type="PROSITE" id="PS50076"/>
    </source>
</evidence>
<dbReference type="PANTHER" id="PTHR45090:SF4">
    <property type="entry name" value="J DOMAIN-CONTAINING PROTEIN"/>
    <property type="match status" value="1"/>
</dbReference>
<dbReference type="AlphaFoldDB" id="A0AAW2C0G5"/>
<dbReference type="InterPro" id="IPR053232">
    <property type="entry name" value="DnaJ_C/III_chloroplastic"/>
</dbReference>
<reference evidence="3 4" key="1">
    <citation type="submission" date="2024-01" db="EMBL/GenBank/DDBJ databases">
        <title>A telomere-to-telomere, gap-free genome of sweet tea (Lithocarpus litseifolius).</title>
        <authorList>
            <person name="Zhou J."/>
        </authorList>
    </citation>
    <scope>NUCLEOTIDE SEQUENCE [LARGE SCALE GENOMIC DNA]</scope>
    <source>
        <strain evidence="3">Zhou-2022a</strain>
        <tissue evidence="3">Leaf</tissue>
    </source>
</reference>
<dbReference type="InterPro" id="IPR001623">
    <property type="entry name" value="DnaJ_domain"/>
</dbReference>
<evidence type="ECO:0000313" key="4">
    <source>
        <dbReference type="Proteomes" id="UP001459277"/>
    </source>
</evidence>
<comment type="caution">
    <text evidence="3">The sequence shown here is derived from an EMBL/GenBank/DDBJ whole genome shotgun (WGS) entry which is preliminary data.</text>
</comment>
<dbReference type="Pfam" id="PF00226">
    <property type="entry name" value="DnaJ"/>
    <property type="match status" value="1"/>
</dbReference>
<dbReference type="InterPro" id="IPR036869">
    <property type="entry name" value="J_dom_sf"/>
</dbReference>
<name>A0AAW2C0G5_9ROSI</name>
<dbReference type="CDD" id="cd06257">
    <property type="entry name" value="DnaJ"/>
    <property type="match status" value="1"/>
</dbReference>
<protein>
    <recommendedName>
        <fullName evidence="2">J domain-containing protein</fullName>
    </recommendedName>
</protein>
<evidence type="ECO:0000313" key="3">
    <source>
        <dbReference type="EMBL" id="KAK9991433.1"/>
    </source>
</evidence>
<dbReference type="PRINTS" id="PR00625">
    <property type="entry name" value="JDOMAIN"/>
</dbReference>
<dbReference type="Gene3D" id="1.10.287.110">
    <property type="entry name" value="DnaJ domain"/>
    <property type="match status" value="1"/>
</dbReference>
<dbReference type="SMART" id="SM00271">
    <property type="entry name" value="DnaJ"/>
    <property type="match status" value="1"/>
</dbReference>
<feature type="region of interest" description="Disordered" evidence="1">
    <location>
        <begin position="182"/>
        <end position="209"/>
    </location>
</feature>
<feature type="compositionally biased region" description="Basic and acidic residues" evidence="1">
    <location>
        <begin position="182"/>
        <end position="193"/>
    </location>
</feature>
<keyword evidence="4" id="KW-1185">Reference proteome</keyword>
<dbReference type="SUPFAM" id="SSF46565">
    <property type="entry name" value="Chaperone J-domain"/>
    <property type="match status" value="1"/>
</dbReference>
<dbReference type="FunFam" id="1.10.287.110:FF:000145">
    <property type="entry name" value="Chaperone protein dnaJ 20, chloroplastic"/>
    <property type="match status" value="1"/>
</dbReference>
<proteinExistence type="predicted"/>
<dbReference type="Proteomes" id="UP001459277">
    <property type="component" value="Unassembled WGS sequence"/>
</dbReference>
<dbReference type="PROSITE" id="PS50076">
    <property type="entry name" value="DNAJ_2"/>
    <property type="match status" value="1"/>
</dbReference>
<evidence type="ECO:0000256" key="1">
    <source>
        <dbReference type="SAM" id="MobiDB-lite"/>
    </source>
</evidence>
<organism evidence="3 4">
    <name type="scientific">Lithocarpus litseifolius</name>
    <dbReference type="NCBI Taxonomy" id="425828"/>
    <lineage>
        <taxon>Eukaryota</taxon>
        <taxon>Viridiplantae</taxon>
        <taxon>Streptophyta</taxon>
        <taxon>Embryophyta</taxon>
        <taxon>Tracheophyta</taxon>
        <taxon>Spermatophyta</taxon>
        <taxon>Magnoliopsida</taxon>
        <taxon>eudicotyledons</taxon>
        <taxon>Gunneridae</taxon>
        <taxon>Pentapetalae</taxon>
        <taxon>rosids</taxon>
        <taxon>fabids</taxon>
        <taxon>Fagales</taxon>
        <taxon>Fagaceae</taxon>
        <taxon>Lithocarpus</taxon>
    </lineage>
</organism>
<dbReference type="GO" id="GO:0009507">
    <property type="term" value="C:chloroplast"/>
    <property type="evidence" value="ECO:0007669"/>
    <property type="project" value="TreeGrafter"/>
</dbReference>